<dbReference type="Proteomes" id="UP000636010">
    <property type="component" value="Unassembled WGS sequence"/>
</dbReference>
<evidence type="ECO:0000313" key="3">
    <source>
        <dbReference type="Proteomes" id="UP000636010"/>
    </source>
</evidence>
<name>A0ABQ1L8N9_9BACT</name>
<sequence length="116" mass="13935">MREKIWYYMIDSKFQALYLDYAMTQFQKYDLGINIFLALTSSGSIAAWAIWQELQMVWVIIIVAANVVTIIKPYFPYSKYVKELSEGALKMQNLHLDYERLWCISLKKKNLRRWCY</sequence>
<feature type="transmembrane region" description="Helical" evidence="1">
    <location>
        <begin position="57"/>
        <end position="75"/>
    </location>
</feature>
<comment type="caution">
    <text evidence="2">The sequence shown here is derived from an EMBL/GenBank/DDBJ whole genome shotgun (WGS) entry which is preliminary data.</text>
</comment>
<keyword evidence="3" id="KW-1185">Reference proteome</keyword>
<organism evidence="2 3">
    <name type="scientific">Marivirga lumbricoides</name>
    <dbReference type="NCBI Taxonomy" id="1046115"/>
    <lineage>
        <taxon>Bacteria</taxon>
        <taxon>Pseudomonadati</taxon>
        <taxon>Bacteroidota</taxon>
        <taxon>Cytophagia</taxon>
        <taxon>Cytophagales</taxon>
        <taxon>Marivirgaceae</taxon>
        <taxon>Marivirga</taxon>
    </lineage>
</organism>
<protein>
    <submittedName>
        <fullName evidence="2">Uncharacterized protein</fullName>
    </submittedName>
</protein>
<reference evidence="3" key="1">
    <citation type="journal article" date="2019" name="Int. J. Syst. Evol. Microbiol.">
        <title>The Global Catalogue of Microorganisms (GCM) 10K type strain sequencing project: providing services to taxonomists for standard genome sequencing and annotation.</title>
        <authorList>
            <consortium name="The Broad Institute Genomics Platform"/>
            <consortium name="The Broad Institute Genome Sequencing Center for Infectious Disease"/>
            <person name="Wu L."/>
            <person name="Ma J."/>
        </authorList>
    </citation>
    <scope>NUCLEOTIDE SEQUENCE [LARGE SCALE GENOMIC DNA]</scope>
    <source>
        <strain evidence="3">CGMCC 1.10832</strain>
    </source>
</reference>
<gene>
    <name evidence="2" type="ORF">GCM10011506_03270</name>
</gene>
<evidence type="ECO:0000256" key="1">
    <source>
        <dbReference type="SAM" id="Phobius"/>
    </source>
</evidence>
<keyword evidence="1" id="KW-0812">Transmembrane</keyword>
<keyword evidence="1" id="KW-0472">Membrane</keyword>
<feature type="transmembrane region" description="Helical" evidence="1">
    <location>
        <begin position="31"/>
        <end position="51"/>
    </location>
</feature>
<proteinExistence type="predicted"/>
<dbReference type="RefSeq" id="WP_188460065.1">
    <property type="nucleotide sequence ID" value="NZ_BAABHU010000001.1"/>
</dbReference>
<accession>A0ABQ1L8N9</accession>
<keyword evidence="1" id="KW-1133">Transmembrane helix</keyword>
<evidence type="ECO:0000313" key="2">
    <source>
        <dbReference type="EMBL" id="GGC21402.1"/>
    </source>
</evidence>
<dbReference type="EMBL" id="BMEC01000001">
    <property type="protein sequence ID" value="GGC21402.1"/>
    <property type="molecule type" value="Genomic_DNA"/>
</dbReference>